<keyword evidence="2" id="KW-1133">Transmembrane helix</keyword>
<dbReference type="InterPro" id="IPR019934">
    <property type="entry name" value="CHP03545"/>
</dbReference>
<evidence type="ECO:0000256" key="1">
    <source>
        <dbReference type="SAM" id="MobiDB-lite"/>
    </source>
</evidence>
<dbReference type="OrthoDB" id="366311at2"/>
<name>A0A1Y1RX91_9SPIO</name>
<protein>
    <recommendedName>
        <fullName evidence="5">TIGR03545 family protein</fullName>
    </recommendedName>
</protein>
<evidence type="ECO:0000313" key="3">
    <source>
        <dbReference type="EMBL" id="ORC34910.1"/>
    </source>
</evidence>
<evidence type="ECO:0008006" key="5">
    <source>
        <dbReference type="Google" id="ProtNLM"/>
    </source>
</evidence>
<dbReference type="RefSeq" id="WP_083050900.1">
    <property type="nucleotide sequence ID" value="NZ_MWQY01000011.1"/>
</dbReference>
<keyword evidence="2" id="KW-0812">Transmembrane</keyword>
<proteinExistence type="predicted"/>
<dbReference type="Proteomes" id="UP000192343">
    <property type="component" value="Unassembled WGS sequence"/>
</dbReference>
<sequence>MAKTKSVKLPKMFRKPIPKKRFEKKILRRIYLAKERDFLLSLAKQDEQERYVISGELSKAEAKHLATLAKSIRKNRGLVTGWKAAILAVIIGSLLVFNFLFKDRLAEAGMEAALENVFRARAEAEGVHLSLFRGSLSFESLSVADRDKPMENLFELSRSELRVNIWELLKKRLVIERAVCSGIRLGTPRDSSGALPEAETTEAGFSPGDSRSSGLGALLADTDPEALLQAQFDRLRSPAYLDEVNGRYRQALDLWPERIEAVQNDLEAGRTAASRIAALKIQEIDSLQEAADAAKVIQDNYPRVEEAASTLRRTNRDFQQDREALTDLQRGVRDALEEDYRLLESVVADPGGELGGVASQAAENLLKARIGRYYDYALKAIDASRKMKSENGKKEAADVRRQGAVVKFPVRGYPRFMIEELYISYGSSGSGEYLEASAQDISSDQEIVGRPVRFSLNAEDGVHRISGEGSLDTRQGAQEFLSLEGGLEGGGFALGNALSGIGLEELKGSADGSIVFSIDPGMKGAGTAEIRLEDMNPIFQDDGNLLQNAVREVLASTNSAVFTVSFEADEGGFTRFRVKSDLDALLARRVGAFLDAEASRLRERLKVLLREELASALEENAELENLLGTWGGELAEDLREAGSLEDLARSQEERLDTRMREIRDEAAGEVQDKAEDLIKDAAKDFKLPF</sequence>
<feature type="transmembrane region" description="Helical" evidence="2">
    <location>
        <begin position="80"/>
        <end position="101"/>
    </location>
</feature>
<organism evidence="3 4">
    <name type="scientific">Marispirochaeta aestuarii</name>
    <dbReference type="NCBI Taxonomy" id="1963862"/>
    <lineage>
        <taxon>Bacteria</taxon>
        <taxon>Pseudomonadati</taxon>
        <taxon>Spirochaetota</taxon>
        <taxon>Spirochaetia</taxon>
        <taxon>Spirochaetales</taxon>
        <taxon>Spirochaetaceae</taxon>
        <taxon>Marispirochaeta</taxon>
    </lineage>
</organism>
<feature type="region of interest" description="Disordered" evidence="1">
    <location>
        <begin position="188"/>
        <end position="210"/>
    </location>
</feature>
<evidence type="ECO:0000256" key="2">
    <source>
        <dbReference type="SAM" id="Phobius"/>
    </source>
</evidence>
<evidence type="ECO:0000313" key="4">
    <source>
        <dbReference type="Proteomes" id="UP000192343"/>
    </source>
</evidence>
<keyword evidence="4" id="KW-1185">Reference proteome</keyword>
<gene>
    <name evidence="3" type="ORF">B4O97_11270</name>
</gene>
<dbReference type="STRING" id="1963862.B4O97_11270"/>
<dbReference type="AlphaFoldDB" id="A0A1Y1RX91"/>
<accession>A0A1Y1RX91</accession>
<comment type="caution">
    <text evidence="3">The sequence shown here is derived from an EMBL/GenBank/DDBJ whole genome shotgun (WGS) entry which is preliminary data.</text>
</comment>
<dbReference type="EMBL" id="MWQY01000011">
    <property type="protein sequence ID" value="ORC34910.1"/>
    <property type="molecule type" value="Genomic_DNA"/>
</dbReference>
<reference evidence="3 4" key="1">
    <citation type="submission" date="2017-03" db="EMBL/GenBank/DDBJ databases">
        <title>Draft Genome sequence of Marispirochaeta sp. strain JC444.</title>
        <authorList>
            <person name="Shivani Y."/>
            <person name="Subhash Y."/>
            <person name="Sasikala C."/>
            <person name="Ramana C."/>
        </authorList>
    </citation>
    <scope>NUCLEOTIDE SEQUENCE [LARGE SCALE GENOMIC DNA]</scope>
    <source>
        <strain evidence="3 4">JC444</strain>
    </source>
</reference>
<dbReference type="NCBIfam" id="TIGR03545">
    <property type="entry name" value="TIGR03545 family protein"/>
    <property type="match status" value="1"/>
</dbReference>
<keyword evidence="2" id="KW-0472">Membrane</keyword>